<evidence type="ECO:0000256" key="5">
    <source>
        <dbReference type="ARBA" id="ARBA00022617"/>
    </source>
</evidence>
<dbReference type="SUPFAM" id="SSF48264">
    <property type="entry name" value="Cytochrome P450"/>
    <property type="match status" value="1"/>
</dbReference>
<dbReference type="InterPro" id="IPR050121">
    <property type="entry name" value="Cytochrome_P450_monoxygenase"/>
</dbReference>
<feature type="non-terminal residue" evidence="13">
    <location>
        <position position="68"/>
    </location>
</feature>
<dbReference type="Pfam" id="PF00067">
    <property type="entry name" value="p450"/>
    <property type="match status" value="1"/>
</dbReference>
<dbReference type="GO" id="GO:0004497">
    <property type="term" value="F:monooxygenase activity"/>
    <property type="evidence" value="ECO:0007669"/>
    <property type="project" value="UniProtKB-KW"/>
</dbReference>
<dbReference type="GO" id="GO:0005506">
    <property type="term" value="F:iron ion binding"/>
    <property type="evidence" value="ECO:0007669"/>
    <property type="project" value="InterPro"/>
</dbReference>
<evidence type="ECO:0000256" key="2">
    <source>
        <dbReference type="ARBA" id="ARBA00004370"/>
    </source>
</evidence>
<sequence length="68" mass="7786">MTGLIFAAMDTTSNALSRTLFILSQHPEAQEKLRQEIRDAREQYGEIPHNELVALPYLDAVCRETLRL</sequence>
<comment type="subcellular location">
    <subcellularLocation>
        <location evidence="2">Membrane</location>
    </subcellularLocation>
</comment>
<keyword evidence="5" id="KW-0349">Heme</keyword>
<comment type="cofactor">
    <cofactor evidence="1">
        <name>heme</name>
        <dbReference type="ChEBI" id="CHEBI:30413"/>
    </cofactor>
</comment>
<organism evidence="13 14">
    <name type="scientific">Sphagnurus paluster</name>
    <dbReference type="NCBI Taxonomy" id="117069"/>
    <lineage>
        <taxon>Eukaryota</taxon>
        <taxon>Fungi</taxon>
        <taxon>Dikarya</taxon>
        <taxon>Basidiomycota</taxon>
        <taxon>Agaricomycotina</taxon>
        <taxon>Agaricomycetes</taxon>
        <taxon>Agaricomycetidae</taxon>
        <taxon>Agaricales</taxon>
        <taxon>Tricholomatineae</taxon>
        <taxon>Lyophyllaceae</taxon>
        <taxon>Sphagnurus</taxon>
    </lineage>
</organism>
<evidence type="ECO:0000256" key="10">
    <source>
        <dbReference type="ARBA" id="ARBA00023004"/>
    </source>
</evidence>
<evidence type="ECO:0000256" key="8">
    <source>
        <dbReference type="ARBA" id="ARBA00022989"/>
    </source>
</evidence>
<name>A0A9P7G3T8_9AGAR</name>
<evidence type="ECO:0000256" key="12">
    <source>
        <dbReference type="ARBA" id="ARBA00023136"/>
    </source>
</evidence>
<dbReference type="GO" id="GO:0016020">
    <property type="term" value="C:membrane"/>
    <property type="evidence" value="ECO:0007669"/>
    <property type="project" value="UniProtKB-SubCell"/>
</dbReference>
<keyword evidence="9" id="KW-0560">Oxidoreductase</keyword>
<keyword evidence="7" id="KW-0479">Metal-binding</keyword>
<evidence type="ECO:0000313" key="14">
    <source>
        <dbReference type="Proteomes" id="UP000717328"/>
    </source>
</evidence>
<dbReference type="AlphaFoldDB" id="A0A9P7G3T8"/>
<dbReference type="PANTHER" id="PTHR24305">
    <property type="entry name" value="CYTOCHROME P450"/>
    <property type="match status" value="1"/>
</dbReference>
<dbReference type="InterPro" id="IPR001128">
    <property type="entry name" value="Cyt_P450"/>
</dbReference>
<evidence type="ECO:0000256" key="1">
    <source>
        <dbReference type="ARBA" id="ARBA00001971"/>
    </source>
</evidence>
<keyword evidence="6" id="KW-0812">Transmembrane</keyword>
<comment type="pathway">
    <text evidence="3">Secondary metabolite biosynthesis; terpenoid biosynthesis.</text>
</comment>
<evidence type="ECO:0000256" key="9">
    <source>
        <dbReference type="ARBA" id="ARBA00023002"/>
    </source>
</evidence>
<dbReference type="Proteomes" id="UP000717328">
    <property type="component" value="Unassembled WGS sequence"/>
</dbReference>
<comment type="caution">
    <text evidence="13">The sequence shown here is derived from an EMBL/GenBank/DDBJ whole genome shotgun (WGS) entry which is preliminary data.</text>
</comment>
<evidence type="ECO:0000256" key="7">
    <source>
        <dbReference type="ARBA" id="ARBA00022723"/>
    </source>
</evidence>
<keyword evidence="14" id="KW-1185">Reference proteome</keyword>
<evidence type="ECO:0000256" key="6">
    <source>
        <dbReference type="ARBA" id="ARBA00022692"/>
    </source>
</evidence>
<evidence type="ECO:0008006" key="15">
    <source>
        <dbReference type="Google" id="ProtNLM"/>
    </source>
</evidence>
<dbReference type="PANTHER" id="PTHR24305:SF166">
    <property type="entry name" value="CYTOCHROME P450 12A4, MITOCHONDRIAL-RELATED"/>
    <property type="match status" value="1"/>
</dbReference>
<evidence type="ECO:0000256" key="11">
    <source>
        <dbReference type="ARBA" id="ARBA00023033"/>
    </source>
</evidence>
<protein>
    <recommendedName>
        <fullName evidence="15">Cytochrome P450</fullName>
    </recommendedName>
</protein>
<evidence type="ECO:0000256" key="4">
    <source>
        <dbReference type="ARBA" id="ARBA00010617"/>
    </source>
</evidence>
<gene>
    <name evidence="13" type="ORF">H0H81_011101</name>
</gene>
<reference evidence="13" key="1">
    <citation type="submission" date="2021-02" db="EMBL/GenBank/DDBJ databases">
        <authorList>
            <person name="Nieuwenhuis M."/>
            <person name="Van De Peppel L.J.J."/>
        </authorList>
    </citation>
    <scope>NUCLEOTIDE SEQUENCE</scope>
    <source>
        <strain evidence="13">D49</strain>
    </source>
</reference>
<keyword evidence="11" id="KW-0503">Monooxygenase</keyword>
<comment type="similarity">
    <text evidence="4">Belongs to the cytochrome P450 family.</text>
</comment>
<dbReference type="EMBL" id="JABCKI010003675">
    <property type="protein sequence ID" value="KAG5641583.1"/>
    <property type="molecule type" value="Genomic_DNA"/>
</dbReference>
<keyword evidence="8" id="KW-1133">Transmembrane helix</keyword>
<dbReference type="GO" id="GO:0016705">
    <property type="term" value="F:oxidoreductase activity, acting on paired donors, with incorporation or reduction of molecular oxygen"/>
    <property type="evidence" value="ECO:0007669"/>
    <property type="project" value="InterPro"/>
</dbReference>
<dbReference type="OrthoDB" id="1470350at2759"/>
<keyword evidence="12" id="KW-0472">Membrane</keyword>
<dbReference type="InterPro" id="IPR036396">
    <property type="entry name" value="Cyt_P450_sf"/>
</dbReference>
<reference evidence="13" key="2">
    <citation type="submission" date="2021-10" db="EMBL/GenBank/DDBJ databases">
        <title>Phylogenomics reveals ancestral predisposition of the termite-cultivated fungus Termitomyces towards a domesticated lifestyle.</title>
        <authorList>
            <person name="Auxier B."/>
            <person name="Grum-Grzhimaylo A."/>
            <person name="Cardenas M.E."/>
            <person name="Lodge J.D."/>
            <person name="Laessoe T."/>
            <person name="Pedersen O."/>
            <person name="Smith M.E."/>
            <person name="Kuyper T.W."/>
            <person name="Franco-Molano E.A."/>
            <person name="Baroni T.J."/>
            <person name="Aanen D.K."/>
        </authorList>
    </citation>
    <scope>NUCLEOTIDE SEQUENCE</scope>
    <source>
        <strain evidence="13">D49</strain>
    </source>
</reference>
<evidence type="ECO:0000313" key="13">
    <source>
        <dbReference type="EMBL" id="KAG5641583.1"/>
    </source>
</evidence>
<dbReference type="Gene3D" id="1.10.630.10">
    <property type="entry name" value="Cytochrome P450"/>
    <property type="match status" value="1"/>
</dbReference>
<accession>A0A9P7G3T8</accession>
<dbReference type="GO" id="GO:0020037">
    <property type="term" value="F:heme binding"/>
    <property type="evidence" value="ECO:0007669"/>
    <property type="project" value="InterPro"/>
</dbReference>
<keyword evidence="10" id="KW-0408">Iron</keyword>
<evidence type="ECO:0000256" key="3">
    <source>
        <dbReference type="ARBA" id="ARBA00004721"/>
    </source>
</evidence>
<proteinExistence type="inferred from homology"/>